<organism evidence="1">
    <name type="scientific">freshwater metagenome</name>
    <dbReference type="NCBI Taxonomy" id="449393"/>
    <lineage>
        <taxon>unclassified sequences</taxon>
        <taxon>metagenomes</taxon>
        <taxon>ecological metagenomes</taxon>
    </lineage>
</organism>
<dbReference type="InterPro" id="IPR009467">
    <property type="entry name" value="Glycolipid-bd_prot_put"/>
</dbReference>
<dbReference type="EMBL" id="CAEZSR010000111">
    <property type="protein sequence ID" value="CAB4573874.1"/>
    <property type="molecule type" value="Genomic_DNA"/>
</dbReference>
<reference evidence="1" key="1">
    <citation type="submission" date="2020-05" db="EMBL/GenBank/DDBJ databases">
        <authorList>
            <person name="Chiriac C."/>
            <person name="Salcher M."/>
            <person name="Ghai R."/>
            <person name="Kavagutti S V."/>
        </authorList>
    </citation>
    <scope>NUCLEOTIDE SEQUENCE</scope>
</reference>
<sequence length="185" mass="21190">MSTYTPFSSDGHRARWVRWDGSGDEELTLTWENEGWTASGIVTAERVQYVLRLSPAWHVRQFILFRDLPEPDLWLATDGAGRWGEMNGAHRLELDGCHDLSLDISPFTQTIPIRRLPLHVGHTADITTVTVDVETLEVRADHQRYTRAGERAWVFTHLETGEETAFEVDEHGLPLDQPGRFRRSL</sequence>
<dbReference type="AlphaFoldDB" id="A0A6J6EF90"/>
<proteinExistence type="predicted"/>
<gene>
    <name evidence="1" type="ORF">UFOPK1493_02579</name>
</gene>
<dbReference type="SUPFAM" id="SSF159275">
    <property type="entry name" value="PA1994-like"/>
    <property type="match status" value="1"/>
</dbReference>
<name>A0A6J6EF90_9ZZZZ</name>
<accession>A0A6J6EF90</accession>
<evidence type="ECO:0000313" key="1">
    <source>
        <dbReference type="EMBL" id="CAB4573874.1"/>
    </source>
</evidence>
<dbReference type="Pfam" id="PF06475">
    <property type="entry name" value="Glycolipid_bind"/>
    <property type="match status" value="1"/>
</dbReference>
<protein>
    <submittedName>
        <fullName evidence="1">Unannotated protein</fullName>
    </submittedName>
</protein>